<feature type="transmembrane region" description="Helical" evidence="1">
    <location>
        <begin position="57"/>
        <end position="76"/>
    </location>
</feature>
<dbReference type="AlphaFoldDB" id="A0A7T3V6A4"/>
<accession>A0A7T3V6A4</accession>
<dbReference type="KEGG" id="tper:IWA51_05095"/>
<dbReference type="EMBL" id="CP064936">
    <property type="protein sequence ID" value="QQA01974.1"/>
    <property type="molecule type" value="Genomic_DNA"/>
</dbReference>
<organism evidence="2 3">
    <name type="scientific">Treponema peruense</name>
    <dbReference type="NCBI Taxonomy" id="2787628"/>
    <lineage>
        <taxon>Bacteria</taxon>
        <taxon>Pseudomonadati</taxon>
        <taxon>Spirochaetota</taxon>
        <taxon>Spirochaetia</taxon>
        <taxon>Spirochaetales</taxon>
        <taxon>Treponemataceae</taxon>
        <taxon>Treponema</taxon>
    </lineage>
</organism>
<keyword evidence="1" id="KW-0812">Transmembrane</keyword>
<evidence type="ECO:0000256" key="1">
    <source>
        <dbReference type="SAM" id="Phobius"/>
    </source>
</evidence>
<dbReference type="NCBIfam" id="TIGR03546">
    <property type="entry name" value="TIGR03546 family protein"/>
    <property type="match status" value="1"/>
</dbReference>
<evidence type="ECO:0000313" key="2">
    <source>
        <dbReference type="EMBL" id="QQA01974.1"/>
    </source>
</evidence>
<keyword evidence="1" id="KW-0472">Membrane</keyword>
<evidence type="ECO:0000313" key="3">
    <source>
        <dbReference type="Proteomes" id="UP000595224"/>
    </source>
</evidence>
<keyword evidence="3" id="KW-1185">Reference proteome</keyword>
<reference evidence="2 3" key="1">
    <citation type="submission" date="2020-11" db="EMBL/GenBank/DDBJ databases">
        <title>Treponema Peruensis nv. sp., first commensal Treponema isolated from human feces.</title>
        <authorList>
            <person name="Belkhou C."/>
            <person name="Raes J."/>
        </authorList>
    </citation>
    <scope>NUCLEOTIDE SEQUENCE [LARGE SCALE GENOMIC DNA]</scope>
    <source>
        <strain evidence="2 3">RCC2812</strain>
    </source>
</reference>
<dbReference type="Proteomes" id="UP000595224">
    <property type="component" value="Chromosome"/>
</dbReference>
<sequence>MLKPLMKLIKALSSNTDPGALAHAFSCGILLGFLPKDNMLWYVLFIFIFFMRIQRSVFSLVTVAASLLAALLDPVFDSVGYWILTLGGAQNFYAALLEIPFVAFTKFNNTVVMGALVVGLASYIPFYIVARVFIYLWRKYLAESVRKLKLVKMLKQIPLITKITEMAGK</sequence>
<feature type="transmembrane region" description="Helical" evidence="1">
    <location>
        <begin position="20"/>
        <end position="50"/>
    </location>
</feature>
<protein>
    <submittedName>
        <fullName evidence="2">TIGR03546 family protein</fullName>
    </submittedName>
</protein>
<name>A0A7T3V6A4_9SPIR</name>
<gene>
    <name evidence="2" type="ORF">IWA51_05095</name>
</gene>
<keyword evidence="1" id="KW-1133">Transmembrane helix</keyword>
<dbReference type="InterPro" id="IPR019935">
    <property type="entry name" value="CHP03546"/>
</dbReference>
<proteinExistence type="predicted"/>
<feature type="transmembrane region" description="Helical" evidence="1">
    <location>
        <begin position="111"/>
        <end position="137"/>
    </location>
</feature>
<dbReference type="RefSeq" id="WP_198443464.1">
    <property type="nucleotide sequence ID" value="NZ_CBCSHE010000004.1"/>
</dbReference>